<dbReference type="AlphaFoldDB" id="A0A561E7H8"/>
<proteinExistence type="predicted"/>
<evidence type="ECO:0000256" key="1">
    <source>
        <dbReference type="ARBA" id="ARBA00022988"/>
    </source>
</evidence>
<comment type="caution">
    <text evidence="3">The sequence shown here is derived from an EMBL/GenBank/DDBJ whole genome shotgun (WGS) entry which is preliminary data.</text>
</comment>
<keyword evidence="4" id="KW-1185">Reference proteome</keyword>
<evidence type="ECO:0000313" key="4">
    <source>
        <dbReference type="Proteomes" id="UP000318297"/>
    </source>
</evidence>
<dbReference type="Gene3D" id="1.10.4190.10">
    <property type="entry name" value="Urease accessory protein UreF"/>
    <property type="match status" value="1"/>
</dbReference>
<dbReference type="GO" id="GO:0016151">
    <property type="term" value="F:nickel cation binding"/>
    <property type="evidence" value="ECO:0007669"/>
    <property type="project" value="InterPro"/>
</dbReference>
<dbReference type="OrthoDB" id="3382047at2"/>
<protein>
    <submittedName>
        <fullName evidence="3">Urease accessory protein</fullName>
    </submittedName>
</protein>
<evidence type="ECO:0000313" key="3">
    <source>
        <dbReference type="EMBL" id="TWE11568.1"/>
    </source>
</evidence>
<dbReference type="PANTHER" id="PTHR33620:SF1">
    <property type="entry name" value="UREASE ACCESSORY PROTEIN F"/>
    <property type="match status" value="1"/>
</dbReference>
<name>A0A561E7H8_9MICO</name>
<keyword evidence="2" id="KW-0143">Chaperone</keyword>
<accession>A0A561E7H8</accession>
<keyword evidence="1" id="KW-0996">Nickel insertion</keyword>
<reference evidence="3 4" key="1">
    <citation type="submission" date="2019-06" db="EMBL/GenBank/DDBJ databases">
        <title>Sequencing the genomes of 1000 actinobacteria strains.</title>
        <authorList>
            <person name="Klenk H.-P."/>
        </authorList>
    </citation>
    <scope>NUCLEOTIDE SEQUENCE [LARGE SCALE GENOMIC DNA]</scope>
    <source>
        <strain evidence="3 4">DSM 19560</strain>
    </source>
</reference>
<dbReference type="EMBL" id="VIVQ01000001">
    <property type="protein sequence ID" value="TWE11568.1"/>
    <property type="molecule type" value="Genomic_DNA"/>
</dbReference>
<dbReference type="InterPro" id="IPR038277">
    <property type="entry name" value="UreF_sf"/>
</dbReference>
<gene>
    <name evidence="3" type="ORF">BKA23_0342</name>
</gene>
<dbReference type="PANTHER" id="PTHR33620">
    <property type="entry name" value="UREASE ACCESSORY PROTEIN F"/>
    <property type="match status" value="1"/>
</dbReference>
<sequence>MATSSAALLLADARLPTGGHTQSAGLEAALAGGLGRDSIPAYIAARLRTCVRTDAATAVVALHVVRSGSPLAPVVDAWAARVPSAQMRGTAQEAGRGYLRLHRHLHLHLHDEPYAGAGLATTGTESVGDTAQLPRPVAVAVLAAELDLTAAELAHVICHDDVQSVCAAALKLTPCDPADTVVWALRAAPQVDAVVEEVTHLTTPDQIPASAAPLMEQWQHAHAMSTRRLFRA</sequence>
<dbReference type="Pfam" id="PF01730">
    <property type="entry name" value="UreF"/>
    <property type="match status" value="1"/>
</dbReference>
<organism evidence="3 4">
    <name type="scientific">Rudaeicoccus suwonensis</name>
    <dbReference type="NCBI Taxonomy" id="657409"/>
    <lineage>
        <taxon>Bacteria</taxon>
        <taxon>Bacillati</taxon>
        <taxon>Actinomycetota</taxon>
        <taxon>Actinomycetes</taxon>
        <taxon>Micrococcales</taxon>
        <taxon>Dermacoccaceae</taxon>
        <taxon>Rudaeicoccus</taxon>
    </lineage>
</organism>
<dbReference type="RefSeq" id="WP_145224915.1">
    <property type="nucleotide sequence ID" value="NZ_VIVQ01000001.1"/>
</dbReference>
<evidence type="ECO:0000256" key="2">
    <source>
        <dbReference type="ARBA" id="ARBA00023186"/>
    </source>
</evidence>
<dbReference type="Proteomes" id="UP000318297">
    <property type="component" value="Unassembled WGS sequence"/>
</dbReference>
<dbReference type="InterPro" id="IPR002639">
    <property type="entry name" value="UreF"/>
</dbReference>